<evidence type="ECO:0000256" key="1">
    <source>
        <dbReference type="ARBA" id="ARBA00001946"/>
    </source>
</evidence>
<name>A0A3B0RSU1_9ZZZZ</name>
<evidence type="ECO:0000256" key="2">
    <source>
        <dbReference type="ARBA" id="ARBA00022679"/>
    </source>
</evidence>
<dbReference type="SUPFAM" id="SSF64005">
    <property type="entry name" value="Undecaprenyl diphosphate synthase"/>
    <property type="match status" value="1"/>
</dbReference>
<keyword evidence="2 3" id="KW-0808">Transferase</keyword>
<dbReference type="InterPro" id="IPR001441">
    <property type="entry name" value="UPP_synth-like"/>
</dbReference>
<organism evidence="3">
    <name type="scientific">hydrothermal vent metagenome</name>
    <dbReference type="NCBI Taxonomy" id="652676"/>
    <lineage>
        <taxon>unclassified sequences</taxon>
        <taxon>metagenomes</taxon>
        <taxon>ecological metagenomes</taxon>
    </lineage>
</organism>
<gene>
    <name evidence="3" type="ORF">MNBD_ALPHA08-125</name>
</gene>
<sequence>MTKFTDSEIKKFPRHVAVIMDGNGRWAHERSLPRAAGHKQGVEALRRTVRAAAELGVEFLTVYSFSSENWSRPESEIKHLFSLLRRFVGQDVAELHTAGTRIRVIGERSNLSKDIIELIEYCEDLTGENEGMTLNIAFNYGARQEIVSAIQHLANQVKQGVLEPSEISDDLLGQHLGTRSIPDPDLLIRTSGEQRLSNFLLWQCAYTEFVFVNEHWPSFDKAILSRAIEDFQNRDRRYGGLKSASI</sequence>
<dbReference type="NCBIfam" id="NF011408">
    <property type="entry name" value="PRK14834.1"/>
    <property type="match status" value="1"/>
</dbReference>
<dbReference type="CDD" id="cd00475">
    <property type="entry name" value="Cis_IPPS"/>
    <property type="match status" value="1"/>
</dbReference>
<dbReference type="InterPro" id="IPR018520">
    <property type="entry name" value="UPP_synth-like_CS"/>
</dbReference>
<dbReference type="GO" id="GO:0016094">
    <property type="term" value="P:polyprenol biosynthetic process"/>
    <property type="evidence" value="ECO:0007669"/>
    <property type="project" value="TreeGrafter"/>
</dbReference>
<dbReference type="FunFam" id="3.40.1180.10:FF:000001">
    <property type="entry name" value="(2E,6E)-farnesyl-diphosphate-specific ditrans,polycis-undecaprenyl-diphosphate synthase"/>
    <property type="match status" value="1"/>
</dbReference>
<reference evidence="3" key="1">
    <citation type="submission" date="2018-06" db="EMBL/GenBank/DDBJ databases">
        <authorList>
            <person name="Zhirakovskaya E."/>
        </authorList>
    </citation>
    <scope>NUCLEOTIDE SEQUENCE</scope>
</reference>
<dbReference type="PANTHER" id="PTHR10291">
    <property type="entry name" value="DEHYDRODOLICHYL DIPHOSPHATE SYNTHASE FAMILY MEMBER"/>
    <property type="match status" value="1"/>
</dbReference>
<accession>A0A3B0RSU1</accession>
<dbReference type="PROSITE" id="PS01066">
    <property type="entry name" value="UPP_SYNTHASE"/>
    <property type="match status" value="1"/>
</dbReference>
<protein>
    <submittedName>
        <fullName evidence="3">Undecaprenyl diphosphate synthase</fullName>
        <ecNumber evidence="3">2.5.1.31</ecNumber>
    </submittedName>
</protein>
<comment type="cofactor">
    <cofactor evidence="1">
        <name>Mg(2+)</name>
        <dbReference type="ChEBI" id="CHEBI:18420"/>
    </cofactor>
</comment>
<evidence type="ECO:0000313" key="3">
    <source>
        <dbReference type="EMBL" id="VAV91438.1"/>
    </source>
</evidence>
<dbReference type="HAMAP" id="MF_01139">
    <property type="entry name" value="ISPT"/>
    <property type="match status" value="1"/>
</dbReference>
<dbReference type="PANTHER" id="PTHR10291:SF0">
    <property type="entry name" value="DEHYDRODOLICHYL DIPHOSPHATE SYNTHASE 2"/>
    <property type="match status" value="1"/>
</dbReference>
<dbReference type="GO" id="GO:0000287">
    <property type="term" value="F:magnesium ion binding"/>
    <property type="evidence" value="ECO:0007669"/>
    <property type="project" value="TreeGrafter"/>
</dbReference>
<dbReference type="InterPro" id="IPR036424">
    <property type="entry name" value="UPP_synth-like_sf"/>
</dbReference>
<dbReference type="Pfam" id="PF01255">
    <property type="entry name" value="Prenyltransf"/>
    <property type="match status" value="1"/>
</dbReference>
<dbReference type="NCBIfam" id="TIGR00055">
    <property type="entry name" value="uppS"/>
    <property type="match status" value="1"/>
</dbReference>
<dbReference type="NCBIfam" id="NF011405">
    <property type="entry name" value="PRK14830.1"/>
    <property type="match status" value="1"/>
</dbReference>
<dbReference type="AlphaFoldDB" id="A0A3B0RSU1"/>
<dbReference type="EMBL" id="UOEC01000090">
    <property type="protein sequence ID" value="VAV91438.1"/>
    <property type="molecule type" value="Genomic_DNA"/>
</dbReference>
<dbReference type="Gene3D" id="3.40.1180.10">
    <property type="entry name" value="Decaprenyl diphosphate synthase-like"/>
    <property type="match status" value="1"/>
</dbReference>
<proteinExistence type="inferred from homology"/>
<dbReference type="EC" id="2.5.1.31" evidence="3"/>
<dbReference type="GO" id="GO:0008834">
    <property type="term" value="F:ditrans,polycis-undecaprenyl-diphosphate synthase [(2E,6E)-farnesyl-diphosphate specific] activity"/>
    <property type="evidence" value="ECO:0007669"/>
    <property type="project" value="UniProtKB-EC"/>
</dbReference>
<dbReference type="GO" id="GO:0005829">
    <property type="term" value="C:cytosol"/>
    <property type="evidence" value="ECO:0007669"/>
    <property type="project" value="TreeGrafter"/>
</dbReference>